<evidence type="ECO:0000256" key="4">
    <source>
        <dbReference type="ARBA" id="ARBA00022475"/>
    </source>
</evidence>
<evidence type="ECO:0000256" key="3">
    <source>
        <dbReference type="ARBA" id="ARBA00022448"/>
    </source>
</evidence>
<feature type="transmembrane region" description="Helical" evidence="8">
    <location>
        <begin position="258"/>
        <end position="283"/>
    </location>
</feature>
<dbReference type="Gene3D" id="1.10.3470.10">
    <property type="entry name" value="ABC transporter involved in vitamin B12 uptake, BtuC"/>
    <property type="match status" value="1"/>
</dbReference>
<dbReference type="PANTHER" id="PTHR30472">
    <property type="entry name" value="FERRIC ENTEROBACTIN TRANSPORT SYSTEM PERMEASE PROTEIN"/>
    <property type="match status" value="1"/>
</dbReference>
<dbReference type="InterPro" id="IPR000522">
    <property type="entry name" value="ABC_transptr_permease_BtuC"/>
</dbReference>
<keyword evidence="5 8" id="KW-0812">Transmembrane</keyword>
<dbReference type="CDD" id="cd06550">
    <property type="entry name" value="TM_ABC_iron-siderophores_like"/>
    <property type="match status" value="1"/>
</dbReference>
<dbReference type="PANTHER" id="PTHR30472:SF67">
    <property type="entry name" value="PERMEASE OF ABC TRANSPORTER-RELATED"/>
    <property type="match status" value="1"/>
</dbReference>
<sequence>MGVEWREQSLATKCSLLIFVIFALLTPLLATGFGAVHLSIEQVWQSLLGGGQDLTSRIVLELRLPRILLAFIAGAGLALSGAALQLATRNPLADPYLFGISSGASFGAICVMTLLGGSFSGLLSGSELLSGAWLSQLTLPVGALLGSALSVLLVFSMSGGGYQIERILLSGVAVSFMFAALGSLLLYFSEPQAAAAVLFWTLGSFARASWAGLWLPALAVAGGFAVLLALKRSLLALLGGDETAHTLGIKVPFLRMGILLLCSLMTAVLVATCGGIGFVGLMIPHIVRLLVPGVQSLWLTALAGGVFMVWVDVLARTLLDNQELPVGVITSALGSLFFLYVLRRRRQVIHE</sequence>
<feature type="transmembrane region" description="Helical" evidence="8">
    <location>
        <begin position="167"/>
        <end position="188"/>
    </location>
</feature>
<feature type="transmembrane region" description="Helical" evidence="8">
    <location>
        <begin position="137"/>
        <end position="155"/>
    </location>
</feature>
<dbReference type="RefSeq" id="WP_249250476.1">
    <property type="nucleotide sequence ID" value="NZ_JAKIKT010000009.1"/>
</dbReference>
<gene>
    <name evidence="9" type="ORF">L2725_19375</name>
</gene>
<feature type="transmembrane region" description="Helical" evidence="8">
    <location>
        <begin position="16"/>
        <end position="40"/>
    </location>
</feature>
<name>A0ABT0NDQ3_9GAMM</name>
<dbReference type="Proteomes" id="UP001202831">
    <property type="component" value="Unassembled WGS sequence"/>
</dbReference>
<comment type="similarity">
    <text evidence="2">Belongs to the binding-protein-dependent transport system permease family. FecCD subfamily.</text>
</comment>
<evidence type="ECO:0000256" key="7">
    <source>
        <dbReference type="ARBA" id="ARBA00023136"/>
    </source>
</evidence>
<dbReference type="Pfam" id="PF01032">
    <property type="entry name" value="FecCD"/>
    <property type="match status" value="1"/>
</dbReference>
<feature type="transmembrane region" description="Helical" evidence="8">
    <location>
        <begin position="324"/>
        <end position="342"/>
    </location>
</feature>
<dbReference type="EMBL" id="JAKIKT010000009">
    <property type="protein sequence ID" value="MCL2915907.1"/>
    <property type="molecule type" value="Genomic_DNA"/>
</dbReference>
<reference evidence="9 10" key="1">
    <citation type="submission" date="2022-01" db="EMBL/GenBank/DDBJ databases">
        <title>Whole genome-based taxonomy of the Shewanellaceae.</title>
        <authorList>
            <person name="Martin-Rodriguez A.J."/>
        </authorList>
    </citation>
    <scope>NUCLEOTIDE SEQUENCE [LARGE SCALE GENOMIC DNA]</scope>
    <source>
        <strain evidence="9 10">DSM 21332</strain>
    </source>
</reference>
<evidence type="ECO:0000313" key="10">
    <source>
        <dbReference type="Proteomes" id="UP001202831"/>
    </source>
</evidence>
<evidence type="ECO:0000256" key="2">
    <source>
        <dbReference type="ARBA" id="ARBA00007935"/>
    </source>
</evidence>
<comment type="subcellular location">
    <subcellularLocation>
        <location evidence="1">Cell membrane</location>
        <topology evidence="1">Multi-pass membrane protein</topology>
    </subcellularLocation>
</comment>
<evidence type="ECO:0000313" key="9">
    <source>
        <dbReference type="EMBL" id="MCL2915907.1"/>
    </source>
</evidence>
<accession>A0ABT0NDQ3</accession>
<dbReference type="SUPFAM" id="SSF81345">
    <property type="entry name" value="ABC transporter involved in vitamin B12 uptake, BtuC"/>
    <property type="match status" value="1"/>
</dbReference>
<evidence type="ECO:0000256" key="6">
    <source>
        <dbReference type="ARBA" id="ARBA00022989"/>
    </source>
</evidence>
<keyword evidence="6 8" id="KW-1133">Transmembrane helix</keyword>
<evidence type="ECO:0000256" key="5">
    <source>
        <dbReference type="ARBA" id="ARBA00022692"/>
    </source>
</evidence>
<protein>
    <submittedName>
        <fullName evidence="9">Iron ABC transporter permease</fullName>
    </submittedName>
</protein>
<keyword evidence="7 8" id="KW-0472">Membrane</keyword>
<organism evidence="9 10">
    <name type="scientific">Shewanella corallii</name>
    <dbReference type="NCBI Taxonomy" id="560080"/>
    <lineage>
        <taxon>Bacteria</taxon>
        <taxon>Pseudomonadati</taxon>
        <taxon>Pseudomonadota</taxon>
        <taxon>Gammaproteobacteria</taxon>
        <taxon>Alteromonadales</taxon>
        <taxon>Shewanellaceae</taxon>
        <taxon>Shewanella</taxon>
    </lineage>
</organism>
<keyword evidence="3" id="KW-0813">Transport</keyword>
<feature type="transmembrane region" description="Helical" evidence="8">
    <location>
        <begin position="64"/>
        <end position="84"/>
    </location>
</feature>
<keyword evidence="4" id="KW-1003">Cell membrane</keyword>
<dbReference type="InterPro" id="IPR037294">
    <property type="entry name" value="ABC_BtuC-like"/>
</dbReference>
<feature type="transmembrane region" description="Helical" evidence="8">
    <location>
        <begin position="96"/>
        <end position="117"/>
    </location>
</feature>
<feature type="transmembrane region" description="Helical" evidence="8">
    <location>
        <begin position="295"/>
        <end position="315"/>
    </location>
</feature>
<feature type="transmembrane region" description="Helical" evidence="8">
    <location>
        <begin position="208"/>
        <end position="230"/>
    </location>
</feature>
<keyword evidence="10" id="KW-1185">Reference proteome</keyword>
<evidence type="ECO:0000256" key="8">
    <source>
        <dbReference type="SAM" id="Phobius"/>
    </source>
</evidence>
<proteinExistence type="inferred from homology"/>
<comment type="caution">
    <text evidence="9">The sequence shown here is derived from an EMBL/GenBank/DDBJ whole genome shotgun (WGS) entry which is preliminary data.</text>
</comment>
<evidence type="ECO:0000256" key="1">
    <source>
        <dbReference type="ARBA" id="ARBA00004651"/>
    </source>
</evidence>